<dbReference type="AlphaFoldDB" id="A0A0Q9XBD7"/>
<evidence type="ECO:0000256" key="1">
    <source>
        <dbReference type="SAM" id="MobiDB-lite"/>
    </source>
</evidence>
<dbReference type="KEGG" id="dmo:Dmoj_GI25836"/>
<evidence type="ECO:0000313" key="2">
    <source>
        <dbReference type="EMBL" id="KRG05509.1"/>
    </source>
</evidence>
<proteinExistence type="predicted"/>
<accession>A0A0Q9XBD7</accession>
<name>A0A0Q9XBD7_DROMO</name>
<dbReference type="Proteomes" id="UP000009192">
    <property type="component" value="Unassembled WGS sequence"/>
</dbReference>
<feature type="region of interest" description="Disordered" evidence="1">
    <location>
        <begin position="1"/>
        <end position="49"/>
    </location>
</feature>
<reference evidence="2 3" key="1">
    <citation type="journal article" date="2007" name="Nature">
        <title>Evolution of genes and genomes on the Drosophila phylogeny.</title>
        <authorList>
            <consortium name="Drosophila 12 Genomes Consortium"/>
            <person name="Clark A.G."/>
            <person name="Eisen M.B."/>
            <person name="Smith D.R."/>
            <person name="Bergman C.M."/>
            <person name="Oliver B."/>
            <person name="Markow T.A."/>
            <person name="Kaufman T.C."/>
            <person name="Kellis M."/>
            <person name="Gelbart W."/>
            <person name="Iyer V.N."/>
            <person name="Pollard D.A."/>
            <person name="Sackton T.B."/>
            <person name="Larracuente A.M."/>
            <person name="Singh N.D."/>
            <person name="Abad J.P."/>
            <person name="Abt D.N."/>
            <person name="Adryan B."/>
            <person name="Aguade M."/>
            <person name="Akashi H."/>
            <person name="Anderson W.W."/>
            <person name="Aquadro C.F."/>
            <person name="Ardell D.H."/>
            <person name="Arguello R."/>
            <person name="Artieri C.G."/>
            <person name="Barbash D.A."/>
            <person name="Barker D."/>
            <person name="Barsanti P."/>
            <person name="Batterham P."/>
            <person name="Batzoglou S."/>
            <person name="Begun D."/>
            <person name="Bhutkar A."/>
            <person name="Blanco E."/>
            <person name="Bosak S.A."/>
            <person name="Bradley R.K."/>
            <person name="Brand A.D."/>
            <person name="Brent M.R."/>
            <person name="Brooks A.N."/>
            <person name="Brown R.H."/>
            <person name="Butlin R.K."/>
            <person name="Caggese C."/>
            <person name="Calvi B.R."/>
            <person name="Bernardo de Carvalho A."/>
            <person name="Caspi A."/>
            <person name="Castrezana S."/>
            <person name="Celniker S.E."/>
            <person name="Chang J.L."/>
            <person name="Chapple C."/>
            <person name="Chatterji S."/>
            <person name="Chinwalla A."/>
            <person name="Civetta A."/>
            <person name="Clifton S.W."/>
            <person name="Comeron J.M."/>
            <person name="Costello J.C."/>
            <person name="Coyne J.A."/>
            <person name="Daub J."/>
            <person name="David R.G."/>
            <person name="Delcher A.L."/>
            <person name="Delehaunty K."/>
            <person name="Do C.B."/>
            <person name="Ebling H."/>
            <person name="Edwards K."/>
            <person name="Eickbush T."/>
            <person name="Evans J.D."/>
            <person name="Filipski A."/>
            <person name="Findeiss S."/>
            <person name="Freyhult E."/>
            <person name="Fulton L."/>
            <person name="Fulton R."/>
            <person name="Garcia A.C."/>
            <person name="Gardiner A."/>
            <person name="Garfield D.A."/>
            <person name="Garvin B.E."/>
            <person name="Gibson G."/>
            <person name="Gilbert D."/>
            <person name="Gnerre S."/>
            <person name="Godfrey J."/>
            <person name="Good R."/>
            <person name="Gotea V."/>
            <person name="Gravely B."/>
            <person name="Greenberg A.J."/>
            <person name="Griffiths-Jones S."/>
            <person name="Gross S."/>
            <person name="Guigo R."/>
            <person name="Gustafson E.A."/>
            <person name="Haerty W."/>
            <person name="Hahn M.W."/>
            <person name="Halligan D.L."/>
            <person name="Halpern A.L."/>
            <person name="Halter G.M."/>
            <person name="Han M.V."/>
            <person name="Heger A."/>
            <person name="Hillier L."/>
            <person name="Hinrichs A.S."/>
            <person name="Holmes I."/>
            <person name="Hoskins R.A."/>
            <person name="Hubisz M.J."/>
            <person name="Hultmark D."/>
            <person name="Huntley M.A."/>
            <person name="Jaffe D.B."/>
            <person name="Jagadeeshan S."/>
            <person name="Jeck W.R."/>
            <person name="Johnson J."/>
            <person name="Jones C.D."/>
            <person name="Jordan W.C."/>
            <person name="Karpen G.H."/>
            <person name="Kataoka E."/>
            <person name="Keightley P.D."/>
            <person name="Kheradpour P."/>
            <person name="Kirkness E.F."/>
            <person name="Koerich L.B."/>
            <person name="Kristiansen K."/>
            <person name="Kudrna D."/>
            <person name="Kulathinal R.J."/>
            <person name="Kumar S."/>
            <person name="Kwok R."/>
            <person name="Lander E."/>
            <person name="Langley C.H."/>
            <person name="Lapoint R."/>
            <person name="Lazzaro B.P."/>
            <person name="Lee S.J."/>
            <person name="Levesque L."/>
            <person name="Li R."/>
            <person name="Lin C.F."/>
            <person name="Lin M.F."/>
            <person name="Lindblad-Toh K."/>
            <person name="Llopart A."/>
            <person name="Long M."/>
            <person name="Low L."/>
            <person name="Lozovsky E."/>
            <person name="Lu J."/>
            <person name="Luo M."/>
            <person name="Machado C.A."/>
            <person name="Makalowski W."/>
            <person name="Marzo M."/>
            <person name="Matsuda M."/>
            <person name="Matzkin L."/>
            <person name="McAllister B."/>
            <person name="McBride C.S."/>
            <person name="McKernan B."/>
            <person name="McKernan K."/>
            <person name="Mendez-Lago M."/>
            <person name="Minx P."/>
            <person name="Mollenhauer M.U."/>
            <person name="Montooth K."/>
            <person name="Mount S.M."/>
            <person name="Mu X."/>
            <person name="Myers E."/>
            <person name="Negre B."/>
            <person name="Newfeld S."/>
            <person name="Nielsen R."/>
            <person name="Noor M.A."/>
            <person name="O'Grady P."/>
            <person name="Pachter L."/>
            <person name="Papaceit M."/>
            <person name="Parisi M.J."/>
            <person name="Parisi M."/>
            <person name="Parts L."/>
            <person name="Pedersen J.S."/>
            <person name="Pesole G."/>
            <person name="Phillippy A.M."/>
            <person name="Ponting C.P."/>
            <person name="Pop M."/>
            <person name="Porcelli D."/>
            <person name="Powell J.R."/>
            <person name="Prohaska S."/>
            <person name="Pruitt K."/>
            <person name="Puig M."/>
            <person name="Quesneville H."/>
            <person name="Ram K.R."/>
            <person name="Rand D."/>
            <person name="Rasmussen M.D."/>
            <person name="Reed L.K."/>
            <person name="Reenan R."/>
            <person name="Reily A."/>
            <person name="Remington K.A."/>
            <person name="Rieger T.T."/>
            <person name="Ritchie M.G."/>
            <person name="Robin C."/>
            <person name="Rogers Y.H."/>
            <person name="Rohde C."/>
            <person name="Rozas J."/>
            <person name="Rubenfield M.J."/>
            <person name="Ruiz A."/>
            <person name="Russo S."/>
            <person name="Salzberg S.L."/>
            <person name="Sanchez-Gracia A."/>
            <person name="Saranga D.J."/>
            <person name="Sato H."/>
            <person name="Schaeffer S.W."/>
            <person name="Schatz M.C."/>
            <person name="Schlenke T."/>
            <person name="Schwartz R."/>
            <person name="Segarra C."/>
            <person name="Singh R.S."/>
            <person name="Sirot L."/>
            <person name="Sirota M."/>
            <person name="Sisneros N.B."/>
            <person name="Smith C.D."/>
            <person name="Smith T.F."/>
            <person name="Spieth J."/>
            <person name="Stage D.E."/>
            <person name="Stark A."/>
            <person name="Stephan W."/>
            <person name="Strausberg R.L."/>
            <person name="Strempel S."/>
            <person name="Sturgill D."/>
            <person name="Sutton G."/>
            <person name="Sutton G.G."/>
            <person name="Tao W."/>
            <person name="Teichmann S."/>
            <person name="Tobari Y.N."/>
            <person name="Tomimura Y."/>
            <person name="Tsolas J.M."/>
            <person name="Valente V.L."/>
            <person name="Venter E."/>
            <person name="Venter J.C."/>
            <person name="Vicario S."/>
            <person name="Vieira F.G."/>
            <person name="Vilella A.J."/>
            <person name="Villasante A."/>
            <person name="Walenz B."/>
            <person name="Wang J."/>
            <person name="Wasserman M."/>
            <person name="Watts T."/>
            <person name="Wilson D."/>
            <person name="Wilson R.K."/>
            <person name="Wing R.A."/>
            <person name="Wolfner M.F."/>
            <person name="Wong A."/>
            <person name="Wong G.K."/>
            <person name="Wu C.I."/>
            <person name="Wu G."/>
            <person name="Yamamoto D."/>
            <person name="Yang H.P."/>
            <person name="Yang S.P."/>
            <person name="Yorke J.A."/>
            <person name="Yoshida K."/>
            <person name="Zdobnov E."/>
            <person name="Zhang P."/>
            <person name="Zhang Y."/>
            <person name="Zimin A.V."/>
            <person name="Baldwin J."/>
            <person name="Abdouelleil A."/>
            <person name="Abdulkadir J."/>
            <person name="Abebe A."/>
            <person name="Abera B."/>
            <person name="Abreu J."/>
            <person name="Acer S.C."/>
            <person name="Aftuck L."/>
            <person name="Alexander A."/>
            <person name="An P."/>
            <person name="Anderson E."/>
            <person name="Anderson S."/>
            <person name="Arachi H."/>
            <person name="Azer M."/>
            <person name="Bachantsang P."/>
            <person name="Barry A."/>
            <person name="Bayul T."/>
            <person name="Berlin A."/>
            <person name="Bessette D."/>
            <person name="Bloom T."/>
            <person name="Blye J."/>
            <person name="Boguslavskiy L."/>
            <person name="Bonnet C."/>
            <person name="Boukhgalter B."/>
            <person name="Bourzgui I."/>
            <person name="Brown A."/>
            <person name="Cahill P."/>
            <person name="Channer S."/>
            <person name="Cheshatsang Y."/>
            <person name="Chuda L."/>
            <person name="Citroen M."/>
            <person name="Collymore A."/>
            <person name="Cooke P."/>
            <person name="Costello M."/>
            <person name="D'Aco K."/>
            <person name="Daza R."/>
            <person name="De Haan G."/>
            <person name="DeGray S."/>
            <person name="DeMaso C."/>
            <person name="Dhargay N."/>
            <person name="Dooley K."/>
            <person name="Dooley E."/>
            <person name="Doricent M."/>
            <person name="Dorje P."/>
            <person name="Dorjee K."/>
            <person name="Dupes A."/>
            <person name="Elong R."/>
            <person name="Falk J."/>
            <person name="Farina A."/>
            <person name="Faro S."/>
            <person name="Ferguson D."/>
            <person name="Fisher S."/>
            <person name="Foley C.D."/>
            <person name="Franke A."/>
            <person name="Friedrich D."/>
            <person name="Gadbois L."/>
            <person name="Gearin G."/>
            <person name="Gearin C.R."/>
            <person name="Giannoukos G."/>
            <person name="Goode T."/>
            <person name="Graham J."/>
            <person name="Grandbois E."/>
            <person name="Grewal S."/>
            <person name="Gyaltsen K."/>
            <person name="Hafez N."/>
            <person name="Hagos B."/>
            <person name="Hall J."/>
            <person name="Henson C."/>
            <person name="Hollinger A."/>
            <person name="Honan T."/>
            <person name="Huard M.D."/>
            <person name="Hughes L."/>
            <person name="Hurhula B."/>
            <person name="Husby M.E."/>
            <person name="Kamat A."/>
            <person name="Kanga B."/>
            <person name="Kashin S."/>
            <person name="Khazanovich D."/>
            <person name="Kisner P."/>
            <person name="Lance K."/>
            <person name="Lara M."/>
            <person name="Lee W."/>
            <person name="Lennon N."/>
            <person name="Letendre F."/>
            <person name="LeVine R."/>
            <person name="Lipovsky A."/>
            <person name="Liu X."/>
            <person name="Liu J."/>
            <person name="Liu S."/>
            <person name="Lokyitsang T."/>
            <person name="Lokyitsang Y."/>
            <person name="Lubonja R."/>
            <person name="Lui A."/>
            <person name="MacDonald P."/>
            <person name="Magnisalis V."/>
            <person name="Maru K."/>
            <person name="Matthews C."/>
            <person name="McCusker W."/>
            <person name="McDonough S."/>
            <person name="Mehta T."/>
            <person name="Meldrim J."/>
            <person name="Meneus L."/>
            <person name="Mihai O."/>
            <person name="Mihalev A."/>
            <person name="Mihova T."/>
            <person name="Mittelman R."/>
            <person name="Mlenga V."/>
            <person name="Montmayeur A."/>
            <person name="Mulrain L."/>
            <person name="Navidi A."/>
            <person name="Naylor J."/>
            <person name="Negash T."/>
            <person name="Nguyen T."/>
            <person name="Nguyen N."/>
            <person name="Nicol R."/>
            <person name="Norbu C."/>
            <person name="Norbu N."/>
            <person name="Novod N."/>
            <person name="O'Neill B."/>
            <person name="Osman S."/>
            <person name="Markiewicz E."/>
            <person name="Oyono O.L."/>
            <person name="Patti C."/>
            <person name="Phunkhang P."/>
            <person name="Pierre F."/>
            <person name="Priest M."/>
            <person name="Raghuraman S."/>
            <person name="Rege F."/>
            <person name="Reyes R."/>
            <person name="Rise C."/>
            <person name="Rogov P."/>
            <person name="Ross K."/>
            <person name="Ryan E."/>
            <person name="Settipalli S."/>
            <person name="Shea T."/>
            <person name="Sherpa N."/>
            <person name="Shi L."/>
            <person name="Shih D."/>
            <person name="Sparrow T."/>
            <person name="Spaulding J."/>
            <person name="Stalker J."/>
            <person name="Stange-Thomann N."/>
            <person name="Stavropoulos S."/>
            <person name="Stone C."/>
            <person name="Strader C."/>
            <person name="Tesfaye S."/>
            <person name="Thomson T."/>
            <person name="Thoulutsang Y."/>
            <person name="Thoulutsang D."/>
            <person name="Topham K."/>
            <person name="Topping I."/>
            <person name="Tsamla T."/>
            <person name="Vassiliev H."/>
            <person name="Vo A."/>
            <person name="Wangchuk T."/>
            <person name="Wangdi T."/>
            <person name="Weiand M."/>
            <person name="Wilkinson J."/>
            <person name="Wilson A."/>
            <person name="Yadav S."/>
            <person name="Young G."/>
            <person name="Yu Q."/>
            <person name="Zembek L."/>
            <person name="Zhong D."/>
            <person name="Zimmer A."/>
            <person name="Zwirko Z."/>
            <person name="Jaffe D.B."/>
            <person name="Alvarez P."/>
            <person name="Brockman W."/>
            <person name="Butler J."/>
            <person name="Chin C."/>
            <person name="Gnerre S."/>
            <person name="Grabherr M."/>
            <person name="Kleber M."/>
            <person name="Mauceli E."/>
            <person name="MacCallum I."/>
        </authorList>
    </citation>
    <scope>NUCLEOTIDE SEQUENCE [LARGE SCALE GENOMIC DNA]</scope>
    <source>
        <strain evidence="3">Tucson 15081-1352.22</strain>
    </source>
</reference>
<protein>
    <submittedName>
        <fullName evidence="2">Uncharacterized protein</fullName>
    </submittedName>
</protein>
<organism evidence="2 3">
    <name type="scientific">Drosophila mojavensis</name>
    <name type="common">Fruit fly</name>
    <dbReference type="NCBI Taxonomy" id="7230"/>
    <lineage>
        <taxon>Eukaryota</taxon>
        <taxon>Metazoa</taxon>
        <taxon>Ecdysozoa</taxon>
        <taxon>Arthropoda</taxon>
        <taxon>Hexapoda</taxon>
        <taxon>Insecta</taxon>
        <taxon>Pterygota</taxon>
        <taxon>Neoptera</taxon>
        <taxon>Endopterygota</taxon>
        <taxon>Diptera</taxon>
        <taxon>Brachycera</taxon>
        <taxon>Muscomorpha</taxon>
        <taxon>Ephydroidea</taxon>
        <taxon>Drosophilidae</taxon>
        <taxon>Drosophila</taxon>
    </lineage>
</organism>
<keyword evidence="3" id="KW-1185">Reference proteome</keyword>
<dbReference type="InParanoid" id="A0A0Q9XBD7"/>
<gene>
    <name evidence="2" type="primary">Dmoj\GI25836</name>
    <name evidence="2" type="ORF">Dmoj_GI25836</name>
</gene>
<dbReference type="EMBL" id="CH933808">
    <property type="protein sequence ID" value="KRG05509.1"/>
    <property type="molecule type" value="Genomic_DNA"/>
</dbReference>
<sequence length="84" mass="8983">MIGNQGEPRIAKAAANRQLGEGSRRQEARGSRQQAAGGNGHKELQAGDCGSGTSLLPASRCCRRAQCAALRNAEFQKLQYNQLN</sequence>
<evidence type="ECO:0000313" key="3">
    <source>
        <dbReference type="Proteomes" id="UP000009192"/>
    </source>
</evidence>